<dbReference type="SMART" id="SM00315">
    <property type="entry name" value="RGS"/>
    <property type="match status" value="1"/>
</dbReference>
<evidence type="ECO:0000313" key="3">
    <source>
        <dbReference type="Ensembl" id="ENSCABP00000005337.1"/>
    </source>
</evidence>
<dbReference type="Proteomes" id="UP000694404">
    <property type="component" value="Unplaced"/>
</dbReference>
<dbReference type="InterPro" id="IPR016137">
    <property type="entry name" value="RGS"/>
</dbReference>
<dbReference type="Ensembl" id="ENSCABT00000005800.1">
    <property type="protein sequence ID" value="ENSCABP00000005337.1"/>
    <property type="gene ID" value="ENSCABG00000003982.1"/>
</dbReference>
<dbReference type="Pfam" id="PF00615">
    <property type="entry name" value="RGS"/>
    <property type="match status" value="1"/>
</dbReference>
<dbReference type="SUPFAM" id="SSF48097">
    <property type="entry name" value="Regulator of G-protein signaling, RGS"/>
    <property type="match status" value="1"/>
</dbReference>
<sequence>ICISELNSSGARGSSHSVHSLPGAQSAGYTAQLPVASWAESFETLLQDRVAVTYFTEFLKKEFSAENVYFWQACERFQQIPARNTQQEARRIYEEFLSSHAVSPVNIDRQAWIGEEMLATPTPDMFRVQQLQIFNLMKFDSYARFVKSPLFQACMRAENEGQPLPDIKVYLVGNEQVGTVLGWEGKSWAGQGWPGDSIRSQPWTHLTE</sequence>
<dbReference type="InterPro" id="IPR044926">
    <property type="entry name" value="RGS_subdomain_2"/>
</dbReference>
<dbReference type="GO" id="GO:0051301">
    <property type="term" value="P:cell division"/>
    <property type="evidence" value="ECO:0007669"/>
    <property type="project" value="TreeGrafter"/>
</dbReference>
<gene>
    <name evidence="3" type="primary">RGS14</name>
</gene>
<dbReference type="PANTHER" id="PTHR45945">
    <property type="entry name" value="REGULATOR OF G-PROTEIN SIGNALING LOCO"/>
    <property type="match status" value="1"/>
</dbReference>
<dbReference type="Gene3D" id="1.10.167.10">
    <property type="entry name" value="Regulator of G-protein Signalling 4, domain 2"/>
    <property type="match status" value="1"/>
</dbReference>
<dbReference type="GeneTree" id="ENSGT00940000161364"/>
<dbReference type="GO" id="GO:0005737">
    <property type="term" value="C:cytoplasm"/>
    <property type="evidence" value="ECO:0007669"/>
    <property type="project" value="TreeGrafter"/>
</dbReference>
<dbReference type="GO" id="GO:0005886">
    <property type="term" value="C:plasma membrane"/>
    <property type="evidence" value="ECO:0007669"/>
    <property type="project" value="TreeGrafter"/>
</dbReference>
<evidence type="ECO:0000313" key="4">
    <source>
        <dbReference type="Proteomes" id="UP000694404"/>
    </source>
</evidence>
<dbReference type="PROSITE" id="PS50132">
    <property type="entry name" value="RGS"/>
    <property type="match status" value="1"/>
</dbReference>
<reference evidence="3" key="1">
    <citation type="submission" date="2025-08" db="UniProtKB">
        <authorList>
            <consortium name="Ensembl"/>
        </authorList>
    </citation>
    <scope>IDENTIFICATION</scope>
</reference>
<keyword evidence="4" id="KW-1185">Reference proteome</keyword>
<keyword evidence="1" id="KW-0343">GTPase activation</keyword>
<name>A0A8C0GCW8_CHEAB</name>
<organism evidence="3 4">
    <name type="scientific">Chelonoidis abingdonii</name>
    <name type="common">Abingdon island giant tortoise</name>
    <name type="synonym">Testudo abingdonii</name>
    <dbReference type="NCBI Taxonomy" id="106734"/>
    <lineage>
        <taxon>Eukaryota</taxon>
        <taxon>Metazoa</taxon>
        <taxon>Chordata</taxon>
        <taxon>Craniata</taxon>
        <taxon>Vertebrata</taxon>
        <taxon>Euteleostomi</taxon>
        <taxon>Archelosauria</taxon>
        <taxon>Testudinata</taxon>
        <taxon>Testudines</taxon>
        <taxon>Cryptodira</taxon>
        <taxon>Durocryptodira</taxon>
        <taxon>Testudinoidea</taxon>
        <taxon>Testudinidae</taxon>
        <taxon>Chelonoidis</taxon>
    </lineage>
</organism>
<dbReference type="InterPro" id="IPR024066">
    <property type="entry name" value="RGS_subdom1/3"/>
</dbReference>
<accession>A0A8C0GCW8</accession>
<protein>
    <submittedName>
        <fullName evidence="3">Regulator of G protein signaling 14</fullName>
    </submittedName>
</protein>
<dbReference type="GO" id="GO:0005634">
    <property type="term" value="C:nucleus"/>
    <property type="evidence" value="ECO:0007669"/>
    <property type="project" value="TreeGrafter"/>
</dbReference>
<evidence type="ECO:0000259" key="2">
    <source>
        <dbReference type="PROSITE" id="PS50132"/>
    </source>
</evidence>
<dbReference type="PRINTS" id="PR01301">
    <property type="entry name" value="RGSPROTEIN"/>
</dbReference>
<proteinExistence type="predicted"/>
<dbReference type="OMA" id="ACEDFRQ"/>
<dbReference type="InterPro" id="IPR036305">
    <property type="entry name" value="RGS_sf"/>
</dbReference>
<dbReference type="GO" id="GO:0008277">
    <property type="term" value="P:regulation of G protein-coupled receptor signaling pathway"/>
    <property type="evidence" value="ECO:0007669"/>
    <property type="project" value="TreeGrafter"/>
</dbReference>
<dbReference type="Gene3D" id="1.10.196.10">
    <property type="match status" value="1"/>
</dbReference>
<dbReference type="AlphaFoldDB" id="A0A8C0GCW8"/>
<evidence type="ECO:0000256" key="1">
    <source>
        <dbReference type="ARBA" id="ARBA00022468"/>
    </source>
</evidence>
<dbReference type="InterPro" id="IPR046995">
    <property type="entry name" value="RGS10/12/14-like"/>
</dbReference>
<feature type="domain" description="RGS" evidence="2">
    <location>
        <begin position="41"/>
        <end position="155"/>
    </location>
</feature>
<dbReference type="GO" id="GO:0007051">
    <property type="term" value="P:spindle organization"/>
    <property type="evidence" value="ECO:0007669"/>
    <property type="project" value="TreeGrafter"/>
</dbReference>
<dbReference type="GO" id="GO:0005096">
    <property type="term" value="F:GTPase activator activity"/>
    <property type="evidence" value="ECO:0007669"/>
    <property type="project" value="UniProtKB-KW"/>
</dbReference>
<dbReference type="FunFam" id="1.10.167.10:FF:000001">
    <property type="entry name" value="Putative regulator of g-protein signaling 12"/>
    <property type="match status" value="1"/>
</dbReference>
<dbReference type="PANTHER" id="PTHR45945:SF2">
    <property type="entry name" value="REGULATOR OF G-PROTEIN SIGNALING 14"/>
    <property type="match status" value="1"/>
</dbReference>
<reference evidence="3" key="2">
    <citation type="submission" date="2025-09" db="UniProtKB">
        <authorList>
            <consortium name="Ensembl"/>
        </authorList>
    </citation>
    <scope>IDENTIFICATION</scope>
</reference>